<dbReference type="RefSeq" id="XP_009552324.1">
    <property type="nucleotide sequence ID" value="XM_009554029.1"/>
</dbReference>
<dbReference type="CDD" id="cd09928">
    <property type="entry name" value="SH2_Cterm_SPT6_like"/>
    <property type="match status" value="1"/>
</dbReference>
<evidence type="ECO:0000313" key="3">
    <source>
        <dbReference type="Proteomes" id="UP000030671"/>
    </source>
</evidence>
<reference evidence="2 3" key="1">
    <citation type="journal article" date="2012" name="New Phytol.">
        <title>Insight into trade-off between wood decay and parasitism from the genome of a fungal forest pathogen.</title>
        <authorList>
            <person name="Olson A."/>
            <person name="Aerts A."/>
            <person name="Asiegbu F."/>
            <person name="Belbahri L."/>
            <person name="Bouzid O."/>
            <person name="Broberg A."/>
            <person name="Canback B."/>
            <person name="Coutinho P.M."/>
            <person name="Cullen D."/>
            <person name="Dalman K."/>
            <person name="Deflorio G."/>
            <person name="van Diepen L.T."/>
            <person name="Dunand C."/>
            <person name="Duplessis S."/>
            <person name="Durling M."/>
            <person name="Gonthier P."/>
            <person name="Grimwood J."/>
            <person name="Fossdal C.G."/>
            <person name="Hansson D."/>
            <person name="Henrissat B."/>
            <person name="Hietala A."/>
            <person name="Himmelstrand K."/>
            <person name="Hoffmeister D."/>
            <person name="Hogberg N."/>
            <person name="James T.Y."/>
            <person name="Karlsson M."/>
            <person name="Kohler A."/>
            <person name="Kues U."/>
            <person name="Lee Y.H."/>
            <person name="Lin Y.C."/>
            <person name="Lind M."/>
            <person name="Lindquist E."/>
            <person name="Lombard V."/>
            <person name="Lucas S."/>
            <person name="Lunden K."/>
            <person name="Morin E."/>
            <person name="Murat C."/>
            <person name="Park J."/>
            <person name="Raffaello T."/>
            <person name="Rouze P."/>
            <person name="Salamov A."/>
            <person name="Schmutz J."/>
            <person name="Solheim H."/>
            <person name="Stahlberg J."/>
            <person name="Velez H."/>
            <person name="de Vries R.P."/>
            <person name="Wiebenga A."/>
            <person name="Woodward S."/>
            <person name="Yakovlev I."/>
            <person name="Garbelotto M."/>
            <person name="Martin F."/>
            <person name="Grigoriev I.V."/>
            <person name="Stenlid J."/>
        </authorList>
    </citation>
    <scope>NUCLEOTIDE SEQUENCE [LARGE SCALE GENOMIC DNA]</scope>
    <source>
        <strain evidence="2 3">TC 32-1</strain>
    </source>
</reference>
<sequence length="176" mass="18764">MAFEKFKPGSEDELHLFLKNFVTANLSKSAYGFGLNRKKPGHSSLCFLTNKNSTIHTWPVRIAPEAYYLFDMAATGVPELCNASKVLGGPGGGRTPYGGHTPGHTPAVSGMAMPGHMSMRHVGGTPNPYVGQMVNPAAAGAATPAIYNGAPRFRMLMLTPFGYHSQTCCGSMDQAR</sequence>
<dbReference type="Gene3D" id="3.30.505.10">
    <property type="entry name" value="SH2 domain"/>
    <property type="match status" value="1"/>
</dbReference>
<protein>
    <recommendedName>
        <fullName evidence="1">Spt6 SH2 domain-containing protein</fullName>
    </recommendedName>
</protein>
<dbReference type="InParanoid" id="W4JSL8"/>
<evidence type="ECO:0000313" key="2">
    <source>
        <dbReference type="EMBL" id="ETW76105.1"/>
    </source>
</evidence>
<keyword evidence="3" id="KW-1185">Reference proteome</keyword>
<dbReference type="AlphaFoldDB" id="W4JSL8"/>
<dbReference type="STRING" id="747525.W4JSL8"/>
<feature type="domain" description="Spt6 SH2" evidence="1">
    <location>
        <begin position="1"/>
        <end position="85"/>
    </location>
</feature>
<gene>
    <name evidence="2" type="ORF">HETIRDRAFT_422695</name>
</gene>
<dbReference type="Proteomes" id="UP000030671">
    <property type="component" value="Unassembled WGS sequence"/>
</dbReference>
<dbReference type="InterPro" id="IPR035420">
    <property type="entry name" value="Spt6_SH2"/>
</dbReference>
<dbReference type="eggNOG" id="KOG1856">
    <property type="taxonomic scope" value="Eukaryota"/>
</dbReference>
<organism evidence="2 3">
    <name type="scientific">Heterobasidion irregulare (strain TC 32-1)</name>
    <dbReference type="NCBI Taxonomy" id="747525"/>
    <lineage>
        <taxon>Eukaryota</taxon>
        <taxon>Fungi</taxon>
        <taxon>Dikarya</taxon>
        <taxon>Basidiomycota</taxon>
        <taxon>Agaricomycotina</taxon>
        <taxon>Agaricomycetes</taxon>
        <taxon>Russulales</taxon>
        <taxon>Bondarzewiaceae</taxon>
        <taxon>Heterobasidion</taxon>
        <taxon>Heterobasidion annosum species complex</taxon>
    </lineage>
</organism>
<dbReference type="InterPro" id="IPR036860">
    <property type="entry name" value="SH2_dom_sf"/>
</dbReference>
<dbReference type="HOGENOM" id="CLU_1525345_0_0_1"/>
<proteinExistence type="predicted"/>
<dbReference type="KEGG" id="hir:HETIRDRAFT_422695"/>
<dbReference type="OrthoDB" id="3038644at2759"/>
<evidence type="ECO:0000259" key="1">
    <source>
        <dbReference type="Pfam" id="PF14633"/>
    </source>
</evidence>
<dbReference type="InterPro" id="IPR035018">
    <property type="entry name" value="Spt6_SH2_C"/>
</dbReference>
<name>W4JSL8_HETIT</name>
<dbReference type="Pfam" id="PF14633">
    <property type="entry name" value="SH2_2"/>
    <property type="match status" value="1"/>
</dbReference>
<accession>W4JSL8</accession>
<dbReference type="EMBL" id="KI925465">
    <property type="protein sequence ID" value="ETW76105.1"/>
    <property type="molecule type" value="Genomic_DNA"/>
</dbReference>
<dbReference type="GeneID" id="20673837"/>